<reference evidence="1 2" key="1">
    <citation type="submission" date="2016-12" db="EMBL/GenBank/DDBJ databases">
        <title>Characterization of two jumbo phages RP12 and RP31 infecting the phytopathogen Ralstonia solanacearum.</title>
        <authorList>
            <person name="Kawasaki T."/>
            <person name="Yoshikawa G."/>
            <person name="Ogata H."/>
            <person name="Yamada T."/>
        </authorList>
    </citation>
    <scope>NUCLEOTIDE SEQUENCE [LARGE SCALE GENOMIC DNA]</scope>
    <source>
        <strain evidence="1 2">RP12</strain>
    </source>
</reference>
<dbReference type="EMBL" id="AP017924">
    <property type="protein sequence ID" value="BAW19039.1"/>
    <property type="molecule type" value="Genomic_DNA"/>
</dbReference>
<dbReference type="KEGG" id="vg:40074460"/>
<dbReference type="GeneID" id="40074460"/>
<accession>A0A1L7N0P4</accession>
<evidence type="ECO:0000313" key="2">
    <source>
        <dbReference type="Proteomes" id="UP000222831"/>
    </source>
</evidence>
<name>A0A1L7N0P4_9CAUD</name>
<organism evidence="1 2">
    <name type="scientific">Ralstonia phage RP12</name>
    <dbReference type="NCBI Taxonomy" id="1923889"/>
    <lineage>
        <taxon>Viruses</taxon>
        <taxon>Duplodnaviria</taxon>
        <taxon>Heunggongvirae</taxon>
        <taxon>Uroviricota</taxon>
        <taxon>Caudoviricetes</taxon>
        <taxon>Chimalliviridae</taxon>
        <taxon>Ripduovirus</taxon>
        <taxon>Ripduovirus RP12</taxon>
    </lineage>
</organism>
<dbReference type="OrthoDB" id="3783at10239"/>
<evidence type="ECO:0000313" key="1">
    <source>
        <dbReference type="EMBL" id="BAW19039.1"/>
    </source>
</evidence>
<sequence length="432" mass="48432">MYSTKSFCEVFAFASNEPGVTSPIGELTTFAETFTKELGIYHHSSLDGYDLMNFSSVQDGVKKSMSPVNVDQAVALVDQVVKATLSTSGELFYDEVLLALKTKADSLNATSVNMGAMVSDGTHWVPEWISWVDANTGAGDNQHKVWLALDSFKNQYTDYDIVVVPPFDNLDIFFNPGSIVESNVQAITPTQMMERADAAKAGNPETVLRTDPYEYRDPVNTSRRFDVYWTVLIYGAAGNDPDIIRDALVTYILANSTHGRDEWATIFPDIFKRTEFIFAPFWLSYAAEQRVFDYGIYSPIVDNANPVAWLTNEAYGYTVDQIKAVSQVMGFPYRSMQMAVVGHIENRDGKMKITDYYPDFINVGTESTDFGRMSLPTQQWASVMMDLIKTAEAMNDSTDMPRGMYRVVRGNKTYVGKSYNRLLLLVLAKYSS</sequence>
<proteinExistence type="predicted"/>
<dbReference type="Proteomes" id="UP000222831">
    <property type="component" value="Segment"/>
</dbReference>
<protein>
    <submittedName>
        <fullName evidence="1">Putative virion structural protein</fullName>
    </submittedName>
</protein>
<dbReference type="RefSeq" id="YP_009598758.1">
    <property type="nucleotide sequence ID" value="NC_041911.1"/>
</dbReference>
<keyword evidence="2" id="KW-1185">Reference proteome</keyword>